<accession>A0A3B7MZ84</accession>
<feature type="chain" id="PRO_5017811064" evidence="2">
    <location>
        <begin position="24"/>
        <end position="191"/>
    </location>
</feature>
<proteinExistence type="predicted"/>
<dbReference type="InterPro" id="IPR012347">
    <property type="entry name" value="Ferritin-like"/>
</dbReference>
<keyword evidence="5" id="KW-1185">Reference proteome</keyword>
<dbReference type="AlphaFoldDB" id="A0A3B7MZ84"/>
<dbReference type="PANTHER" id="PTHR38593">
    <property type="entry name" value="BLR2558 PROTEIN"/>
    <property type="match status" value="1"/>
</dbReference>
<evidence type="ECO:0000259" key="3">
    <source>
        <dbReference type="Pfam" id="PF13628"/>
    </source>
</evidence>
<feature type="domain" description="DUF4142" evidence="3">
    <location>
        <begin position="51"/>
        <end position="182"/>
    </location>
</feature>
<sequence>MKVLINKLAIACLVIGSMTMACQDETKPEESKEVAEDKNDAKFKTDSSEDKAAFVVDAVSGNYAEIKLAQLAIQKSTDKDIKAIAKSLEADHTAALEELKTLATSKAISIPTEEPDGTKEQLKDLSDDKPADFDKAWVKALMDKHEKTISSYEKELNDTKDEDLKAWLNKVLPIIRTHHDKLMAYNSKVKK</sequence>
<evidence type="ECO:0000313" key="5">
    <source>
        <dbReference type="Proteomes" id="UP000263900"/>
    </source>
</evidence>
<reference evidence="4 5" key="1">
    <citation type="submission" date="2018-09" db="EMBL/GenBank/DDBJ databases">
        <title>Genome sequencing of strain 6GH32-13.</title>
        <authorList>
            <person name="Weon H.-Y."/>
            <person name="Heo J."/>
            <person name="Kwon S.-W."/>
        </authorList>
    </citation>
    <scope>NUCLEOTIDE SEQUENCE [LARGE SCALE GENOMIC DNA]</scope>
    <source>
        <strain evidence="4 5">5GH32-13</strain>
    </source>
</reference>
<organism evidence="4 5">
    <name type="scientific">Paraflavitalea soli</name>
    <dbReference type="NCBI Taxonomy" id="2315862"/>
    <lineage>
        <taxon>Bacteria</taxon>
        <taxon>Pseudomonadati</taxon>
        <taxon>Bacteroidota</taxon>
        <taxon>Chitinophagia</taxon>
        <taxon>Chitinophagales</taxon>
        <taxon>Chitinophagaceae</taxon>
        <taxon>Paraflavitalea</taxon>
    </lineage>
</organism>
<feature type="region of interest" description="Disordered" evidence="1">
    <location>
        <begin position="26"/>
        <end position="47"/>
    </location>
</feature>
<dbReference type="KEGG" id="pseg:D3H65_32280"/>
<dbReference type="PANTHER" id="PTHR38593:SF1">
    <property type="entry name" value="BLR2558 PROTEIN"/>
    <property type="match status" value="1"/>
</dbReference>
<protein>
    <submittedName>
        <fullName evidence="4">DUF4142 domain-containing protein</fullName>
    </submittedName>
</protein>
<dbReference type="EMBL" id="CP032157">
    <property type="protein sequence ID" value="AXY78386.1"/>
    <property type="molecule type" value="Genomic_DNA"/>
</dbReference>
<dbReference type="Gene3D" id="1.20.1260.10">
    <property type="match status" value="1"/>
</dbReference>
<name>A0A3B7MZ84_9BACT</name>
<dbReference type="Proteomes" id="UP000263900">
    <property type="component" value="Chromosome"/>
</dbReference>
<evidence type="ECO:0000256" key="2">
    <source>
        <dbReference type="SAM" id="SignalP"/>
    </source>
</evidence>
<dbReference type="OrthoDB" id="883203at2"/>
<gene>
    <name evidence="4" type="ORF">D3H65_32280</name>
</gene>
<feature type="signal peptide" evidence="2">
    <location>
        <begin position="1"/>
        <end position="23"/>
    </location>
</feature>
<dbReference type="RefSeq" id="WP_119054258.1">
    <property type="nucleotide sequence ID" value="NZ_CP032157.1"/>
</dbReference>
<evidence type="ECO:0000256" key="1">
    <source>
        <dbReference type="SAM" id="MobiDB-lite"/>
    </source>
</evidence>
<dbReference type="PROSITE" id="PS51257">
    <property type="entry name" value="PROKAR_LIPOPROTEIN"/>
    <property type="match status" value="1"/>
</dbReference>
<evidence type="ECO:0000313" key="4">
    <source>
        <dbReference type="EMBL" id="AXY78386.1"/>
    </source>
</evidence>
<dbReference type="InterPro" id="IPR025419">
    <property type="entry name" value="DUF4142"/>
</dbReference>
<dbReference type="Pfam" id="PF13628">
    <property type="entry name" value="DUF4142"/>
    <property type="match status" value="1"/>
</dbReference>
<keyword evidence="2" id="KW-0732">Signal</keyword>